<feature type="domain" description="Ig-like" evidence="15">
    <location>
        <begin position="15"/>
        <end position="102"/>
    </location>
</feature>
<evidence type="ECO:0000256" key="2">
    <source>
        <dbReference type="ARBA" id="ARBA00004479"/>
    </source>
</evidence>
<dbReference type="Proteomes" id="UP001372834">
    <property type="component" value="Unassembled WGS sequence"/>
</dbReference>
<keyword evidence="8 14" id="KW-1133">Transmembrane helix</keyword>
<keyword evidence="12" id="KW-0393">Immunoglobulin domain</keyword>
<feature type="domain" description="Fibronectin type-III" evidence="16">
    <location>
        <begin position="1193"/>
        <end position="1289"/>
    </location>
</feature>
<dbReference type="FunFam" id="2.60.40.10:FF:000333">
    <property type="entry name" value="Down syndrome cell adhesion molecule"/>
    <property type="match status" value="2"/>
</dbReference>
<dbReference type="SUPFAM" id="SSF49265">
    <property type="entry name" value="Fibronectin type III"/>
    <property type="match status" value="3"/>
</dbReference>
<evidence type="ECO:0008006" key="19">
    <source>
        <dbReference type="Google" id="ProtNLM"/>
    </source>
</evidence>
<feature type="domain" description="Ig-like" evidence="15">
    <location>
        <begin position="491"/>
        <end position="581"/>
    </location>
</feature>
<keyword evidence="10" id="KW-1015">Disulfide bond</keyword>
<keyword evidence="9 14" id="KW-0472">Membrane</keyword>
<evidence type="ECO:0000256" key="10">
    <source>
        <dbReference type="ARBA" id="ARBA00023157"/>
    </source>
</evidence>
<dbReference type="FunFam" id="2.60.40.10:FF:000028">
    <property type="entry name" value="Neuronal cell adhesion molecule"/>
    <property type="match status" value="1"/>
</dbReference>
<keyword evidence="4 14" id="KW-0812">Transmembrane</keyword>
<feature type="domain" description="Ig-like" evidence="15">
    <location>
        <begin position="401"/>
        <end position="484"/>
    </location>
</feature>
<organism evidence="17 18">
    <name type="scientific">Polyplax serrata</name>
    <name type="common">Common mouse louse</name>
    <dbReference type="NCBI Taxonomy" id="468196"/>
    <lineage>
        <taxon>Eukaryota</taxon>
        <taxon>Metazoa</taxon>
        <taxon>Ecdysozoa</taxon>
        <taxon>Arthropoda</taxon>
        <taxon>Hexapoda</taxon>
        <taxon>Insecta</taxon>
        <taxon>Pterygota</taxon>
        <taxon>Neoptera</taxon>
        <taxon>Paraneoptera</taxon>
        <taxon>Psocodea</taxon>
        <taxon>Troctomorpha</taxon>
        <taxon>Phthiraptera</taxon>
        <taxon>Anoplura</taxon>
        <taxon>Polyplacidae</taxon>
        <taxon>Polyplax</taxon>
    </lineage>
</organism>
<dbReference type="InterPro" id="IPR003598">
    <property type="entry name" value="Ig_sub2"/>
</dbReference>
<feature type="domain" description="Ig-like" evidence="15">
    <location>
        <begin position="118"/>
        <end position="207"/>
    </location>
</feature>
<evidence type="ECO:0000256" key="11">
    <source>
        <dbReference type="ARBA" id="ARBA00023180"/>
    </source>
</evidence>
<dbReference type="Gene3D" id="2.60.40.10">
    <property type="entry name" value="Immunoglobulins"/>
    <property type="match status" value="16"/>
</dbReference>
<feature type="compositionally biased region" description="Acidic residues" evidence="13">
    <location>
        <begin position="1728"/>
        <end position="1739"/>
    </location>
</feature>
<dbReference type="GO" id="GO:0005886">
    <property type="term" value="C:plasma membrane"/>
    <property type="evidence" value="ECO:0007669"/>
    <property type="project" value="UniProtKB-SubCell"/>
</dbReference>
<keyword evidence="3" id="KW-1003">Cell membrane</keyword>
<dbReference type="Pfam" id="PF13927">
    <property type="entry name" value="Ig_3"/>
    <property type="match status" value="6"/>
</dbReference>
<dbReference type="PANTHER" id="PTHR10075:SF100">
    <property type="entry name" value="FASCICLIN-2"/>
    <property type="match status" value="1"/>
</dbReference>
<dbReference type="FunFam" id="2.60.40.10:FF:000104">
    <property type="entry name" value="Down syndrome cell adhesion molecule b"/>
    <property type="match status" value="1"/>
</dbReference>
<protein>
    <recommendedName>
        <fullName evidence="19">Down syndrome cell adhesion molecule-like protein Dscam2</fullName>
    </recommendedName>
</protein>
<name>A0AAN8S7J2_POLSC</name>
<dbReference type="InterPro" id="IPR036116">
    <property type="entry name" value="FN3_sf"/>
</dbReference>
<dbReference type="Pfam" id="PF25059">
    <property type="entry name" value="FN3_DSCAM-DSCAML_C"/>
    <property type="match status" value="1"/>
</dbReference>
<dbReference type="InterPro" id="IPR013098">
    <property type="entry name" value="Ig_I-set"/>
</dbReference>
<evidence type="ECO:0000313" key="18">
    <source>
        <dbReference type="Proteomes" id="UP001372834"/>
    </source>
</evidence>
<evidence type="ECO:0000256" key="4">
    <source>
        <dbReference type="ARBA" id="ARBA00022692"/>
    </source>
</evidence>
<dbReference type="SMART" id="SM00060">
    <property type="entry name" value="FN3"/>
    <property type="match status" value="6"/>
</dbReference>
<comment type="subcellular location">
    <subcellularLocation>
        <location evidence="1">Cell membrane</location>
    </subcellularLocation>
    <subcellularLocation>
        <location evidence="2">Membrane</location>
        <topology evidence="2">Single-pass type I membrane protein</topology>
    </subcellularLocation>
</comment>
<evidence type="ECO:0000256" key="7">
    <source>
        <dbReference type="ARBA" id="ARBA00022889"/>
    </source>
</evidence>
<dbReference type="PANTHER" id="PTHR10075">
    <property type="entry name" value="BASIGIN RELATED"/>
    <property type="match status" value="1"/>
</dbReference>
<feature type="domain" description="Fibronectin type-III" evidence="16">
    <location>
        <begin position="884"/>
        <end position="983"/>
    </location>
</feature>
<dbReference type="InterPro" id="IPR056754">
    <property type="entry name" value="DSCAM/DSCAML_C"/>
</dbReference>
<dbReference type="GO" id="GO:0030424">
    <property type="term" value="C:axon"/>
    <property type="evidence" value="ECO:0007669"/>
    <property type="project" value="TreeGrafter"/>
</dbReference>
<evidence type="ECO:0000259" key="16">
    <source>
        <dbReference type="PROSITE" id="PS50853"/>
    </source>
</evidence>
<dbReference type="GO" id="GO:0098632">
    <property type="term" value="F:cell-cell adhesion mediator activity"/>
    <property type="evidence" value="ECO:0007669"/>
    <property type="project" value="TreeGrafter"/>
</dbReference>
<feature type="domain" description="Fibronectin type-III" evidence="16">
    <location>
        <begin position="1379"/>
        <end position="1472"/>
    </location>
</feature>
<comment type="caution">
    <text evidence="17">The sequence shown here is derived from an EMBL/GenBank/DDBJ whole genome shotgun (WGS) entry which is preliminary data.</text>
</comment>
<keyword evidence="5" id="KW-0732">Signal</keyword>
<dbReference type="InterPro" id="IPR003961">
    <property type="entry name" value="FN3_dom"/>
</dbReference>
<evidence type="ECO:0000256" key="8">
    <source>
        <dbReference type="ARBA" id="ARBA00022989"/>
    </source>
</evidence>
<evidence type="ECO:0000256" key="9">
    <source>
        <dbReference type="ARBA" id="ARBA00023136"/>
    </source>
</evidence>
<dbReference type="InterPro" id="IPR003599">
    <property type="entry name" value="Ig_sub"/>
</dbReference>
<evidence type="ECO:0000256" key="13">
    <source>
        <dbReference type="SAM" id="MobiDB-lite"/>
    </source>
</evidence>
<proteinExistence type="predicted"/>
<dbReference type="CDD" id="cd00063">
    <property type="entry name" value="FN3"/>
    <property type="match status" value="6"/>
</dbReference>
<evidence type="ECO:0000256" key="5">
    <source>
        <dbReference type="ARBA" id="ARBA00022729"/>
    </source>
</evidence>
<dbReference type="SMART" id="SM00409">
    <property type="entry name" value="IG"/>
    <property type="match status" value="10"/>
</dbReference>
<dbReference type="CDD" id="cd20956">
    <property type="entry name" value="IgI_4_Dscam"/>
    <property type="match status" value="1"/>
</dbReference>
<dbReference type="FunFam" id="2.60.40.10:FF:000005">
    <property type="entry name" value="Neuronal cell adhesion molecule"/>
    <property type="match status" value="1"/>
</dbReference>
<evidence type="ECO:0000256" key="6">
    <source>
        <dbReference type="ARBA" id="ARBA00022737"/>
    </source>
</evidence>
<dbReference type="PROSITE" id="PS50835">
    <property type="entry name" value="IG_LIKE"/>
    <property type="match status" value="10"/>
</dbReference>
<dbReference type="GO" id="GO:0007156">
    <property type="term" value="P:homophilic cell adhesion via plasma membrane adhesion molecules"/>
    <property type="evidence" value="ECO:0007669"/>
    <property type="project" value="TreeGrafter"/>
</dbReference>
<evidence type="ECO:0000256" key="1">
    <source>
        <dbReference type="ARBA" id="ARBA00004236"/>
    </source>
</evidence>
<dbReference type="GO" id="GO:0007411">
    <property type="term" value="P:axon guidance"/>
    <property type="evidence" value="ECO:0007669"/>
    <property type="project" value="TreeGrafter"/>
</dbReference>
<dbReference type="GO" id="GO:0070593">
    <property type="term" value="P:dendrite self-avoidance"/>
    <property type="evidence" value="ECO:0007669"/>
    <property type="project" value="TreeGrafter"/>
</dbReference>
<dbReference type="CDD" id="cd20958">
    <property type="entry name" value="IgI_5_Dscam"/>
    <property type="match status" value="1"/>
</dbReference>
<feature type="domain" description="Ig-like" evidence="15">
    <location>
        <begin position="1278"/>
        <end position="1377"/>
    </location>
</feature>
<dbReference type="SUPFAM" id="SSF48726">
    <property type="entry name" value="Immunoglobulin"/>
    <property type="match status" value="9"/>
</dbReference>
<feature type="domain" description="Fibronectin type-III" evidence="16">
    <location>
        <begin position="1092"/>
        <end position="1192"/>
    </location>
</feature>
<gene>
    <name evidence="17" type="ORF">RUM43_012052</name>
</gene>
<feature type="domain" description="Fibronectin type-III" evidence="16">
    <location>
        <begin position="988"/>
        <end position="1087"/>
    </location>
</feature>
<dbReference type="PRINTS" id="PR00014">
    <property type="entry name" value="FNTYPEIII"/>
</dbReference>
<feature type="domain" description="Ig-like" evidence="15">
    <location>
        <begin position="586"/>
        <end position="675"/>
    </location>
</feature>
<feature type="domain" description="Ig-like" evidence="15">
    <location>
        <begin position="211"/>
        <end position="297"/>
    </location>
</feature>
<dbReference type="PROSITE" id="PS50853">
    <property type="entry name" value="FN3"/>
    <property type="match status" value="6"/>
</dbReference>
<keyword evidence="11" id="KW-0325">Glycoprotein</keyword>
<feature type="domain" description="Fibronectin type-III" evidence="16">
    <location>
        <begin position="1476"/>
        <end position="1566"/>
    </location>
</feature>
<feature type="region of interest" description="Disordered" evidence="13">
    <location>
        <begin position="1706"/>
        <end position="1748"/>
    </location>
</feature>
<evidence type="ECO:0000313" key="17">
    <source>
        <dbReference type="EMBL" id="KAK6634651.1"/>
    </source>
</evidence>
<dbReference type="InterPro" id="IPR036179">
    <property type="entry name" value="Ig-like_dom_sf"/>
</dbReference>
<feature type="transmembrane region" description="Helical" evidence="14">
    <location>
        <begin position="1593"/>
        <end position="1615"/>
    </location>
</feature>
<dbReference type="InterPro" id="IPR013783">
    <property type="entry name" value="Ig-like_fold"/>
</dbReference>
<dbReference type="SMART" id="SM00408">
    <property type="entry name" value="IGc2"/>
    <property type="match status" value="9"/>
</dbReference>
<feature type="domain" description="Ig-like" evidence="15">
    <location>
        <begin position="303"/>
        <end position="396"/>
    </location>
</feature>
<evidence type="ECO:0000256" key="14">
    <source>
        <dbReference type="SAM" id="Phobius"/>
    </source>
</evidence>
<dbReference type="FunFam" id="2.60.40.10:FF:000017">
    <property type="entry name" value="Down syndrome cell adhesion molecule b"/>
    <property type="match status" value="1"/>
</dbReference>
<sequence length="1833" mass="203739">MGSEIEAVVNQRYDPEVQSPGGCLGSNVMFRCSVPSFVKDYVSVTSWLQLPAFNIYPSTISDGKYHMLPTGELILTNITRVDAQRKYRCRTHHRLTQEAAVSRNEGKIQLSDMKSSVPPIFNKKALSVTAKAGTTVVVPCIAYANPRPRYEWFYKRNHQDVVVSNDEKFIVQDGILVISNLKQSNGGHYICRAKNSEGSETLEVHLVVTSPLSAHIHPPIQSVHLGKTADLQCSHQGFPITSVQWLKDGQSLRFGPRIRQVTNTQIQIFSVSKEDRGMYQCVVKNDIEMCQGSAELRLGEVYPQFLYKFIEQTMQPGPSVSLKCSASGNPTPQISWLLDGFPLQHSDRLIIGQYVTVFGDVVSHVNVSSVKAEDGGEYECVAENKAGKSSHSAWLNVYGLPYVRPMPPISAVAGKTLVIKCPVAGYPIEGVTWEKDGVRLPTSVRQRVSNNTLSIENVQKDTDQGSYTCFARNRQGHSSHKGVQVKVIVPPKITPFTFAQDLKLGDRISVQCVVVSGDLPLSFTWEKDGEPPPESDSFIVRRYDPFTSALIISAIASNHSGNYTCLVSNQAATVSHTAPLSVNVPPRIAPFYFEDSITAGMRTQVMCSVSQGDRPFTINWTKDDRSIDTSGISISDFPPFSSILSIDNVTSGHTGNYTCQARNKAGQTQYTANLSVTIPPYWVTEPKSEESVILGNSILLHCQADGFPKPSVTWKQALGSQVKNGQPSPDDYRELSYNMQNIILENGTLTIARSSEDHEGFYMCAVHNGIGAGKSKFIHLKVHAGPKFQQRSRQEVGRKGEEVHLRCEATGDLPMQIVWKQRGNIISPGYNERFRLTNNTLTKGIMSELSIQDVQHGDRGEYICEASNAYGQDHMSILLLVQEPPSSPKNLHTATQTSRTITVSWLPPLTSGDAKIMSYKLQYKEARDVWHEHNAQKTVSGEETVVVVTNLKPATSYHFRLYAENQLGTSEPSDVLQAATEGEPPNGPPQQVSVEAVAPTILRLIWNPPEKSLWNGEILGYNIGIKRMKSENEEFNWTHVGESSGLPGDHQLTGLSKFTKYLIILRAVNEKGEGPPSEPVVGETMEDVPSGHPQDVQCSSLSPESLQVTWKPPQPSKIHGIIQGYKVFYEPADELTGVMGRQSKIVSSLTTVLHTLQPYTNYSVQVLAFTRAGDGVRSGFMYCITDESTPEAPSAIKAVVSSESAVVISWLPPKNCNGVLTKYTVYIRVLEKGSEIKTIKNTLPAQHLSYEAVGLKKRESYEAWVVASTKVGHGQSTPLVHLTPSTVVPASIISFGRVIVVPWKTEVRLPCLHVGQPRPMIEWRWGDVKIQQHSRLIKVEDKSLLIESVARSNEGNYSCHVRNSLGSDYIAFSLVVQVPPTSPLLLATAVTSSSVQLQWKQGDNGGSVIRGFILSFRKEGSDWKEQTLEPYMNTYLKDDLACGSNYQFKLTGYNKIGRGTPSKVTSIVTRGSRPIAPSKTHFLAVHSNYVIFHLRTWSSSGCELTHFSISYRRPPENWFLVFNHLKPQNEFILKELSPGEEYVVKITAHNSAGSTSQEYVFITPTDHAGPGAPDSSAAGEEADANSFHVDTQVVVLGVISIFSVIFLVLGICFCIRKRPSRETICLQDLQTTTTFDNTQHTKEREKFYATVMKIPQSPCGDLDRIPEYAEDIYPYATFHLPDQGNLAGNPERSNYLYENQIKHPESDDYGMFRSRQRRKAKSLKSESEEYDSLESDADTENVTSCRDESPKYQMAQSVLRRHRKDAEAVRERSHHRVSHQNITNRSRGIRTQSHTMRISEMANRPKGTRDRYGYSNGNARSVELLIMSSSCQE</sequence>
<dbReference type="EMBL" id="JAWJWE010000005">
    <property type="protein sequence ID" value="KAK6634651.1"/>
    <property type="molecule type" value="Genomic_DNA"/>
</dbReference>
<evidence type="ECO:0000256" key="12">
    <source>
        <dbReference type="ARBA" id="ARBA00023319"/>
    </source>
</evidence>
<accession>A0AAN8S7J2</accession>
<reference evidence="17 18" key="1">
    <citation type="submission" date="2023-10" db="EMBL/GenBank/DDBJ databases">
        <title>Genomes of two closely related lineages of the louse Polyplax serrata with different host specificities.</title>
        <authorList>
            <person name="Martinu J."/>
            <person name="Tarabai H."/>
            <person name="Stefka J."/>
            <person name="Hypsa V."/>
        </authorList>
    </citation>
    <scope>NUCLEOTIDE SEQUENCE [LARGE SCALE GENOMIC DNA]</scope>
    <source>
        <strain evidence="17">HR10_N</strain>
    </source>
</reference>
<dbReference type="FunFam" id="2.60.40.10:FF:000093">
    <property type="entry name" value="Down syndrome cell adhesion molecule, isoform B"/>
    <property type="match status" value="1"/>
</dbReference>
<keyword evidence="6" id="KW-0677">Repeat</keyword>
<dbReference type="Pfam" id="PF07679">
    <property type="entry name" value="I-set"/>
    <property type="match status" value="3"/>
</dbReference>
<keyword evidence="7" id="KW-0130">Cell adhesion</keyword>
<feature type="domain" description="Ig-like" evidence="15">
    <location>
        <begin position="680"/>
        <end position="769"/>
    </location>
</feature>
<dbReference type="InterPro" id="IPR007110">
    <property type="entry name" value="Ig-like_dom"/>
</dbReference>
<dbReference type="Pfam" id="PF00041">
    <property type="entry name" value="fn3"/>
    <property type="match status" value="5"/>
</dbReference>
<feature type="region of interest" description="Disordered" evidence="13">
    <location>
        <begin position="970"/>
        <end position="991"/>
    </location>
</feature>
<feature type="domain" description="Ig-like" evidence="15">
    <location>
        <begin position="786"/>
        <end position="876"/>
    </location>
</feature>
<evidence type="ECO:0000256" key="3">
    <source>
        <dbReference type="ARBA" id="ARBA00022475"/>
    </source>
</evidence>
<evidence type="ECO:0000259" key="15">
    <source>
        <dbReference type="PROSITE" id="PS50835"/>
    </source>
</evidence>